<evidence type="ECO:0000313" key="2">
    <source>
        <dbReference type="Proteomes" id="UP000008549"/>
    </source>
</evidence>
<evidence type="ECO:0000313" key="1">
    <source>
        <dbReference type="EMBL" id="CAR99662.1"/>
    </source>
</evidence>
<sequence length="29" mass="3452">MENDPLKIVQKNLEKLSQNHQQMSKIDQN</sequence>
<dbReference type="KEGG" id="cbr:CBG_25159"/>
<name>B6IID2_CAEBR</name>
<dbReference type="Proteomes" id="UP000008549">
    <property type="component" value="Unassembled WGS sequence"/>
</dbReference>
<gene>
    <name evidence="1" type="ORF">CBG25159</name>
    <name evidence="1" type="ORF">CBG_25159</name>
</gene>
<accession>B6IID2</accession>
<dbReference type="AlphaFoldDB" id="B6IID2"/>
<organism evidence="1 2">
    <name type="scientific">Caenorhabditis briggsae</name>
    <dbReference type="NCBI Taxonomy" id="6238"/>
    <lineage>
        <taxon>Eukaryota</taxon>
        <taxon>Metazoa</taxon>
        <taxon>Ecdysozoa</taxon>
        <taxon>Nematoda</taxon>
        <taxon>Chromadorea</taxon>
        <taxon>Rhabditida</taxon>
        <taxon>Rhabditina</taxon>
        <taxon>Rhabditomorpha</taxon>
        <taxon>Rhabditoidea</taxon>
        <taxon>Rhabditidae</taxon>
        <taxon>Peloderinae</taxon>
        <taxon>Caenorhabditis</taxon>
    </lineage>
</organism>
<protein>
    <submittedName>
        <fullName evidence="1">Protein CBG25159</fullName>
    </submittedName>
</protein>
<proteinExistence type="predicted"/>
<dbReference type="InParanoid" id="B6IID2"/>
<dbReference type="HOGENOM" id="CLU_3410918_0_0_1"/>
<dbReference type="GeneID" id="68916657"/>
<dbReference type="CTD" id="68916657"/>
<reference evidence="1 2" key="2">
    <citation type="journal article" date="2011" name="PLoS Genet.">
        <title>Caenorhabditis briggsae recombinant inbred line genotypes reveal inter-strain incompatibility and the evolution of recombination.</title>
        <authorList>
            <person name="Ross J.A."/>
            <person name="Koboldt D.C."/>
            <person name="Staisch J.E."/>
            <person name="Chamberlin H.M."/>
            <person name="Gupta B.P."/>
            <person name="Miller R.D."/>
            <person name="Baird S.E."/>
            <person name="Haag E.S."/>
        </authorList>
    </citation>
    <scope>NUCLEOTIDE SEQUENCE [LARGE SCALE GENOMIC DNA]</scope>
    <source>
        <strain evidence="1 2">AF16</strain>
    </source>
</reference>
<dbReference type="RefSeq" id="XP_045099223.1">
    <property type="nucleotide sequence ID" value="XM_045241637.1"/>
</dbReference>
<reference evidence="1 2" key="1">
    <citation type="journal article" date="2003" name="PLoS Biol.">
        <title>The genome sequence of Caenorhabditis briggsae: a platform for comparative genomics.</title>
        <authorList>
            <person name="Stein L.D."/>
            <person name="Bao Z."/>
            <person name="Blasiar D."/>
            <person name="Blumenthal T."/>
            <person name="Brent M.R."/>
            <person name="Chen N."/>
            <person name="Chinwalla A."/>
            <person name="Clarke L."/>
            <person name="Clee C."/>
            <person name="Coghlan A."/>
            <person name="Coulson A."/>
            <person name="D'Eustachio P."/>
            <person name="Fitch D.H."/>
            <person name="Fulton L.A."/>
            <person name="Fulton R.E."/>
            <person name="Griffiths-Jones S."/>
            <person name="Harris T.W."/>
            <person name="Hillier L.W."/>
            <person name="Kamath R."/>
            <person name="Kuwabara P.E."/>
            <person name="Mardis E.R."/>
            <person name="Marra M.A."/>
            <person name="Miner T.L."/>
            <person name="Minx P."/>
            <person name="Mullikin J.C."/>
            <person name="Plumb R.W."/>
            <person name="Rogers J."/>
            <person name="Schein J.E."/>
            <person name="Sohrmann M."/>
            <person name="Spieth J."/>
            <person name="Stajich J.E."/>
            <person name="Wei C."/>
            <person name="Willey D."/>
            <person name="Wilson R.K."/>
            <person name="Durbin R."/>
            <person name="Waterston R.H."/>
        </authorList>
    </citation>
    <scope>NUCLEOTIDE SEQUENCE [LARGE SCALE GENOMIC DNA]</scope>
    <source>
        <strain evidence="1 2">AF16</strain>
    </source>
</reference>
<dbReference type="EMBL" id="HE601268">
    <property type="protein sequence ID" value="CAR99662.1"/>
    <property type="molecule type" value="Genomic_DNA"/>
</dbReference>
<keyword evidence="2" id="KW-1185">Reference proteome</keyword>